<evidence type="ECO:0000259" key="4">
    <source>
        <dbReference type="Pfam" id="PF01370"/>
    </source>
</evidence>
<dbReference type="Proteomes" id="UP001141950">
    <property type="component" value="Unassembled WGS sequence"/>
</dbReference>
<dbReference type="Gene3D" id="3.40.50.720">
    <property type="entry name" value="NAD(P)-binding Rossmann-like Domain"/>
    <property type="match status" value="1"/>
</dbReference>
<keyword evidence="2" id="KW-0560">Oxidoreductase</keyword>
<dbReference type="GO" id="GO:0016491">
    <property type="term" value="F:oxidoreductase activity"/>
    <property type="evidence" value="ECO:0007669"/>
    <property type="project" value="UniProtKB-KW"/>
</dbReference>
<gene>
    <name evidence="5" type="ORF">NQZ67_24535</name>
</gene>
<dbReference type="AlphaFoldDB" id="A0A9X2MVH4"/>
<dbReference type="RefSeq" id="WP_257451173.1">
    <property type="nucleotide sequence ID" value="NZ_JANIPJ010000022.1"/>
</dbReference>
<evidence type="ECO:0000256" key="1">
    <source>
        <dbReference type="ARBA" id="ARBA00007637"/>
    </source>
</evidence>
<dbReference type="EMBL" id="JANIPJ010000022">
    <property type="protein sequence ID" value="MCR2807059.1"/>
    <property type="molecule type" value="Genomic_DNA"/>
</dbReference>
<dbReference type="InterPro" id="IPR036291">
    <property type="entry name" value="NAD(P)-bd_dom_sf"/>
</dbReference>
<comment type="similarity">
    <text evidence="1">Belongs to the NAD(P)-dependent epimerase/dehydratase family.</text>
</comment>
<proteinExistence type="inferred from homology"/>
<comment type="caution">
    <text evidence="5">The sequence shown here is derived from an EMBL/GenBank/DDBJ whole genome shotgun (WGS) entry which is preliminary data.</text>
</comment>
<reference evidence="5" key="1">
    <citation type="submission" date="2022-08" db="EMBL/GenBank/DDBJ databases">
        <title>The genomic sequence of strain Paenibacillus sp. SCIV0701.</title>
        <authorList>
            <person name="Zhao H."/>
        </authorList>
    </citation>
    <scope>NUCLEOTIDE SEQUENCE</scope>
    <source>
        <strain evidence="5">SCIV0701</strain>
    </source>
</reference>
<sequence length="288" mass="32085">MKKIAVTGGSGKLGTRLVNELQAQGYEVVSLDQKRSPQLRCRQLELDLTDFGQVAAALSGADAVVHMAAIPAPLGYTYPVIFANNVVSGYNVLEAASMLGIRKVVMGSSESSYGFAWAPARFSPDYLPLDEDHPQLPQECYGLSKIVNEQTAAMFDRRNGMQVISLRFSMITTPEEYSRLAINEPERYKHILWSYIDIRDAVDACVASLKAEDRGAVCLNITSSDTLSDRETASLLKDYYPDVVDLRSSFQEREAIVSNRRAREVLGWSPRHSWSDERKNGEDVDRHS</sequence>
<evidence type="ECO:0000256" key="2">
    <source>
        <dbReference type="ARBA" id="ARBA00023002"/>
    </source>
</evidence>
<dbReference type="PANTHER" id="PTHR43103">
    <property type="entry name" value="NUCLEOSIDE-DIPHOSPHATE-SUGAR EPIMERASE"/>
    <property type="match status" value="1"/>
</dbReference>
<feature type="domain" description="NAD-dependent epimerase/dehydratase" evidence="4">
    <location>
        <begin position="4"/>
        <end position="215"/>
    </location>
</feature>
<dbReference type="PANTHER" id="PTHR43103:SF5">
    <property type="entry name" value="4-EPIMERASE, PUTATIVE (AFU_ORTHOLOGUE AFUA_7G00360)-RELATED"/>
    <property type="match status" value="1"/>
</dbReference>
<dbReference type="Pfam" id="PF01370">
    <property type="entry name" value="Epimerase"/>
    <property type="match status" value="1"/>
</dbReference>
<keyword evidence="6" id="KW-1185">Reference proteome</keyword>
<evidence type="ECO:0000256" key="3">
    <source>
        <dbReference type="ARBA" id="ARBA00023027"/>
    </source>
</evidence>
<dbReference type="SUPFAM" id="SSF51735">
    <property type="entry name" value="NAD(P)-binding Rossmann-fold domains"/>
    <property type="match status" value="1"/>
</dbReference>
<organism evidence="5 6">
    <name type="scientific">Paenibacillus soyae</name>
    <dbReference type="NCBI Taxonomy" id="2969249"/>
    <lineage>
        <taxon>Bacteria</taxon>
        <taxon>Bacillati</taxon>
        <taxon>Bacillota</taxon>
        <taxon>Bacilli</taxon>
        <taxon>Bacillales</taxon>
        <taxon>Paenibacillaceae</taxon>
        <taxon>Paenibacillus</taxon>
    </lineage>
</organism>
<evidence type="ECO:0000313" key="5">
    <source>
        <dbReference type="EMBL" id="MCR2807059.1"/>
    </source>
</evidence>
<name>A0A9X2MVH4_9BACL</name>
<evidence type="ECO:0000313" key="6">
    <source>
        <dbReference type="Proteomes" id="UP001141950"/>
    </source>
</evidence>
<accession>A0A9X2MVH4</accession>
<dbReference type="InterPro" id="IPR001509">
    <property type="entry name" value="Epimerase_deHydtase"/>
</dbReference>
<protein>
    <submittedName>
        <fullName evidence="5">NAD(P)-dependent oxidoreductase</fullName>
    </submittedName>
</protein>
<keyword evidence="3" id="KW-0520">NAD</keyword>